<evidence type="ECO:0000313" key="3">
    <source>
        <dbReference type="Proteomes" id="UP001596183"/>
    </source>
</evidence>
<proteinExistence type="predicted"/>
<dbReference type="Proteomes" id="UP001596183">
    <property type="component" value="Unassembled WGS sequence"/>
</dbReference>
<gene>
    <name evidence="2" type="ORF">ACFP2V_16285</name>
</gene>
<accession>A0ABW0XM77</accession>
<dbReference type="InterPro" id="IPR013595">
    <property type="entry name" value="Pept_S33_TAP-like_C"/>
</dbReference>
<evidence type="ECO:0000259" key="1">
    <source>
        <dbReference type="Pfam" id="PF08386"/>
    </source>
</evidence>
<protein>
    <submittedName>
        <fullName evidence="2">Alpha/beta hydrolase</fullName>
    </submittedName>
</protein>
<dbReference type="EMBL" id="JBHSPC010000041">
    <property type="protein sequence ID" value="MFC5671623.1"/>
    <property type="molecule type" value="Genomic_DNA"/>
</dbReference>
<keyword evidence="3" id="KW-1185">Reference proteome</keyword>
<name>A0ABW0XM77_9ACTN</name>
<organism evidence="2 3">
    <name type="scientific">Streptomyces incanus</name>
    <dbReference type="NCBI Taxonomy" id="887453"/>
    <lineage>
        <taxon>Bacteria</taxon>
        <taxon>Bacillati</taxon>
        <taxon>Actinomycetota</taxon>
        <taxon>Actinomycetes</taxon>
        <taxon>Kitasatosporales</taxon>
        <taxon>Streptomycetaceae</taxon>
        <taxon>Streptomyces</taxon>
    </lineage>
</organism>
<dbReference type="RefSeq" id="WP_381212044.1">
    <property type="nucleotide sequence ID" value="NZ_JBHSPC010000041.1"/>
</dbReference>
<comment type="caution">
    <text evidence="2">The sequence shown here is derived from an EMBL/GenBank/DDBJ whole genome shotgun (WGS) entry which is preliminary data.</text>
</comment>
<evidence type="ECO:0000313" key="2">
    <source>
        <dbReference type="EMBL" id="MFC5671623.1"/>
    </source>
</evidence>
<reference evidence="3" key="1">
    <citation type="journal article" date="2019" name="Int. J. Syst. Evol. Microbiol.">
        <title>The Global Catalogue of Microorganisms (GCM) 10K type strain sequencing project: providing services to taxonomists for standard genome sequencing and annotation.</title>
        <authorList>
            <consortium name="The Broad Institute Genomics Platform"/>
            <consortium name="The Broad Institute Genome Sequencing Center for Infectious Disease"/>
            <person name="Wu L."/>
            <person name="Ma J."/>
        </authorList>
    </citation>
    <scope>NUCLEOTIDE SEQUENCE [LARGE SCALE GENOMIC DNA]</scope>
    <source>
        <strain evidence="3">JCM 13852</strain>
    </source>
</reference>
<feature type="domain" description="Peptidase S33 tripeptidyl aminopeptidase-like C-terminal" evidence="1">
    <location>
        <begin position="63"/>
        <end position="151"/>
    </location>
</feature>
<sequence length="186" mass="19504">MLQEAYDHAPGARVRPWAGVRARSETSGGNGVSAFVAITCADSNLRPGFIEAEEMIKRIKAASPVFGEAWSPVVYLCYDWPFEGEHATPDVSTDGAPPILVVANAGDPTTPYAGTKHMADELGEGVGVLLTVRAEGHGSSPYNRCATRAVTCTSSTAPRACNTPSGARVLAPSPYRHASTAYLPTA</sequence>
<dbReference type="GO" id="GO:0016787">
    <property type="term" value="F:hydrolase activity"/>
    <property type="evidence" value="ECO:0007669"/>
    <property type="project" value="UniProtKB-KW"/>
</dbReference>
<keyword evidence="2" id="KW-0378">Hydrolase</keyword>
<dbReference type="Pfam" id="PF08386">
    <property type="entry name" value="Abhydrolase_4"/>
    <property type="match status" value="1"/>
</dbReference>